<feature type="binding site" evidence="11">
    <location>
        <position position="112"/>
    </location>
    <ligand>
        <name>NAD(+)</name>
        <dbReference type="ChEBI" id="CHEBI:57540"/>
    </ligand>
</feature>
<dbReference type="Gene3D" id="6.20.10.30">
    <property type="match status" value="1"/>
</dbReference>
<reference evidence="13" key="1">
    <citation type="submission" date="2020-10" db="EMBL/GenBank/DDBJ databases">
        <authorList>
            <person name="Gilroy R."/>
        </authorList>
    </citation>
    <scope>NUCLEOTIDE SEQUENCE</scope>
    <source>
        <strain evidence="13">D3-1215</strain>
    </source>
</reference>
<dbReference type="InterPro" id="IPR036420">
    <property type="entry name" value="BRCT_dom_sf"/>
</dbReference>
<dbReference type="SUPFAM" id="SSF50249">
    <property type="entry name" value="Nucleic acid-binding proteins"/>
    <property type="match status" value="1"/>
</dbReference>
<dbReference type="Pfam" id="PF00533">
    <property type="entry name" value="BRCT"/>
    <property type="match status" value="1"/>
</dbReference>
<evidence type="ECO:0000313" key="13">
    <source>
        <dbReference type="EMBL" id="MBO8447125.1"/>
    </source>
</evidence>
<organism evidence="13 14">
    <name type="scientific">Candidatus Enterocola intestinipullorum</name>
    <dbReference type="NCBI Taxonomy" id="2840783"/>
    <lineage>
        <taxon>Bacteria</taxon>
        <taxon>Pseudomonadati</taxon>
        <taxon>Bacteroidota</taxon>
        <taxon>Bacteroidia</taxon>
        <taxon>Bacteroidales</taxon>
        <taxon>Candidatus Enterocola</taxon>
    </lineage>
</organism>
<evidence type="ECO:0000256" key="10">
    <source>
        <dbReference type="ARBA" id="ARBA00034005"/>
    </source>
</evidence>
<feature type="binding site" evidence="11">
    <location>
        <position position="171"/>
    </location>
    <ligand>
        <name>NAD(+)</name>
        <dbReference type="ChEBI" id="CHEBI:57540"/>
    </ligand>
</feature>
<dbReference type="InterPro" id="IPR003583">
    <property type="entry name" value="Hlx-hairpin-Hlx_DNA-bd_motif"/>
</dbReference>
<evidence type="ECO:0000259" key="12">
    <source>
        <dbReference type="PROSITE" id="PS50172"/>
    </source>
</evidence>
<dbReference type="InterPro" id="IPR010994">
    <property type="entry name" value="RuvA_2-like"/>
</dbReference>
<accession>A0A9D9EIP3</accession>
<dbReference type="FunFam" id="1.10.150.20:FF:000007">
    <property type="entry name" value="DNA ligase"/>
    <property type="match status" value="1"/>
</dbReference>
<comment type="cofactor">
    <cofactor evidence="11">
        <name>Mg(2+)</name>
        <dbReference type="ChEBI" id="CHEBI:18420"/>
    </cofactor>
    <cofactor evidence="11">
        <name>Mn(2+)</name>
        <dbReference type="ChEBI" id="CHEBI:29035"/>
    </cofactor>
</comment>
<keyword evidence="5 11" id="KW-0227">DNA damage</keyword>
<dbReference type="GO" id="GO:0006281">
    <property type="term" value="P:DNA repair"/>
    <property type="evidence" value="ECO:0007669"/>
    <property type="project" value="UniProtKB-KW"/>
</dbReference>
<dbReference type="SMART" id="SM00532">
    <property type="entry name" value="LIGANc"/>
    <property type="match status" value="1"/>
</dbReference>
<evidence type="ECO:0000256" key="6">
    <source>
        <dbReference type="ARBA" id="ARBA00022833"/>
    </source>
</evidence>
<evidence type="ECO:0000256" key="11">
    <source>
        <dbReference type="HAMAP-Rule" id="MF_01588"/>
    </source>
</evidence>
<protein>
    <recommendedName>
        <fullName evidence="11">DNA ligase</fullName>
        <ecNumber evidence="11">6.5.1.2</ecNumber>
    </recommendedName>
    <alternativeName>
        <fullName evidence="11">Polydeoxyribonucleotide synthase [NAD(+)]</fullName>
    </alternativeName>
</protein>
<comment type="function">
    <text evidence="1 11">DNA ligase that catalyzes the formation of phosphodiester linkages between 5'-phosphoryl and 3'-hydroxyl groups in double-stranded DNA using NAD as a coenzyme and as the energy source for the reaction. It is essential for DNA replication and repair of damaged DNA.</text>
</comment>
<dbReference type="Gene3D" id="3.30.470.30">
    <property type="entry name" value="DNA ligase/mRNA capping enzyme"/>
    <property type="match status" value="1"/>
</dbReference>
<dbReference type="PIRSF" id="PIRSF001604">
    <property type="entry name" value="LigA"/>
    <property type="match status" value="1"/>
</dbReference>
<feature type="binding site" evidence="11">
    <location>
        <begin position="81"/>
        <end position="82"/>
    </location>
    <ligand>
        <name>NAD(+)</name>
        <dbReference type="ChEBI" id="CHEBI:57540"/>
    </ligand>
</feature>
<feature type="binding site" evidence="11">
    <location>
        <position position="404"/>
    </location>
    <ligand>
        <name>Zn(2+)</name>
        <dbReference type="ChEBI" id="CHEBI:29105"/>
    </ligand>
</feature>
<dbReference type="InterPro" id="IPR013840">
    <property type="entry name" value="DNAligase_N"/>
</dbReference>
<dbReference type="SUPFAM" id="SSF47781">
    <property type="entry name" value="RuvA domain 2-like"/>
    <property type="match status" value="1"/>
</dbReference>
<feature type="binding site" evidence="11">
    <location>
        <position position="407"/>
    </location>
    <ligand>
        <name>Zn(2+)</name>
        <dbReference type="ChEBI" id="CHEBI:29105"/>
    </ligand>
</feature>
<dbReference type="InterPro" id="IPR004150">
    <property type="entry name" value="NAD_DNA_ligase_OB"/>
</dbReference>
<dbReference type="HAMAP" id="MF_01588">
    <property type="entry name" value="DNA_ligase_A"/>
    <property type="match status" value="1"/>
</dbReference>
<keyword evidence="7 11" id="KW-0460">Magnesium</keyword>
<feature type="binding site" evidence="11">
    <location>
        <position position="310"/>
    </location>
    <ligand>
        <name>NAD(+)</name>
        <dbReference type="ChEBI" id="CHEBI:57540"/>
    </ligand>
</feature>
<dbReference type="GO" id="GO:0005829">
    <property type="term" value="C:cytosol"/>
    <property type="evidence" value="ECO:0007669"/>
    <property type="project" value="TreeGrafter"/>
</dbReference>
<dbReference type="Gene3D" id="1.10.150.20">
    <property type="entry name" value="5' to 3' exonuclease, C-terminal subdomain"/>
    <property type="match status" value="2"/>
</dbReference>
<evidence type="ECO:0000256" key="4">
    <source>
        <dbReference type="ARBA" id="ARBA00022723"/>
    </source>
</evidence>
<dbReference type="SMART" id="SM00292">
    <property type="entry name" value="BRCT"/>
    <property type="match status" value="1"/>
</dbReference>
<dbReference type="Pfam" id="PF03119">
    <property type="entry name" value="DNA_ligase_ZBD"/>
    <property type="match status" value="1"/>
</dbReference>
<dbReference type="Pfam" id="PF03120">
    <property type="entry name" value="OB_DNA_ligase"/>
    <property type="match status" value="1"/>
</dbReference>
<dbReference type="InterPro" id="IPR041663">
    <property type="entry name" value="DisA/LigA_HHH"/>
</dbReference>
<feature type="domain" description="BRCT" evidence="12">
    <location>
        <begin position="588"/>
        <end position="666"/>
    </location>
</feature>
<dbReference type="Gene3D" id="3.40.50.10190">
    <property type="entry name" value="BRCT domain"/>
    <property type="match status" value="1"/>
</dbReference>
<dbReference type="SUPFAM" id="SSF56091">
    <property type="entry name" value="DNA ligase/mRNA capping enzyme, catalytic domain"/>
    <property type="match status" value="1"/>
</dbReference>
<dbReference type="Pfam" id="PF14520">
    <property type="entry name" value="HHH_5"/>
    <property type="match status" value="1"/>
</dbReference>
<dbReference type="InterPro" id="IPR004149">
    <property type="entry name" value="Znf_DNAligase_C4"/>
</dbReference>
<feature type="binding site" evidence="11">
    <location>
        <begin position="32"/>
        <end position="36"/>
    </location>
    <ligand>
        <name>NAD(+)</name>
        <dbReference type="ChEBI" id="CHEBI:57540"/>
    </ligand>
</feature>
<sequence>MNTVEDQIISLRKELAHHNYQYYVLSQPEISDYEFDKMLSELKRLEDENPQYFDPDSPTQRVGSDLDGGFTQYPHKYPMLSLANTYSAEEVADFYNRVCSALGTADVELVAELKYDGVSVSLTYVDGRLQRALTRGDGVKGDDITANVRTIRSIPLILHGDYPSEFEMRGEMLMPWAVFDRLNEERARQEENLFANPRNATSGTIKLQSPAEVAKRNLDSYLYYMLGEQLPSDTHYGNLMAAKTYGFKISDAIKLCSSLKEVYDFISYWDTERKNLPFATDGIVIKVNSLQYQEELGYTAKTPRWAIAYKFQAEQACTQLLSVDFQVGRTGVVTPVANLAPVQLSGTVVKRATLHNADVMDELDLHYDDFVFVEKGGEIIPKITGVDKSQRRPGAGKVKFATVCPECGAVLVRREGDAAHYCPNERGCLPQIKGKVEHFVSRKAMNIDGIGEEIVDLLFREKLIRDAADLYKLQVSDLSCLERMGEKSASKIIEGIEASKQVPFERVLFAMGIRYVGETIAKKLCHALKNIDAIANAGKEQLVAIDEIGESIADSVIAFFADDVNADFVNRLRESGLQFSVPESANVGGSDKLKGLSIVISGVFQRHSRDELKQLIELHGGKNTGSISAKTSYVLAGDNMGPAKLEKAKTLGVPIISEEDFERLIG</sequence>
<dbReference type="AlphaFoldDB" id="A0A9D9EIP3"/>
<evidence type="ECO:0000256" key="8">
    <source>
        <dbReference type="ARBA" id="ARBA00023027"/>
    </source>
</evidence>
<dbReference type="Gene3D" id="1.10.287.610">
    <property type="entry name" value="Helix hairpin bin"/>
    <property type="match status" value="1"/>
</dbReference>
<dbReference type="SUPFAM" id="SSF52113">
    <property type="entry name" value="BRCT domain"/>
    <property type="match status" value="1"/>
</dbReference>
<dbReference type="InterPro" id="IPR012340">
    <property type="entry name" value="NA-bd_OB-fold"/>
</dbReference>
<comment type="catalytic activity">
    <reaction evidence="10 11">
        <text>NAD(+) + (deoxyribonucleotide)n-3'-hydroxyl + 5'-phospho-(deoxyribonucleotide)m = (deoxyribonucleotide)n+m + AMP + beta-nicotinamide D-nucleotide.</text>
        <dbReference type="EC" id="6.5.1.2"/>
    </reaction>
</comment>
<gene>
    <name evidence="11 13" type="primary">ligA</name>
    <name evidence="13" type="ORF">IAC32_05215</name>
</gene>
<feature type="binding site" evidence="11">
    <location>
        <position position="286"/>
    </location>
    <ligand>
        <name>NAD(+)</name>
        <dbReference type="ChEBI" id="CHEBI:57540"/>
    </ligand>
</feature>
<dbReference type="SMART" id="SM00278">
    <property type="entry name" value="HhH1"/>
    <property type="match status" value="3"/>
</dbReference>
<keyword evidence="9 11" id="KW-0234">DNA repair</keyword>
<dbReference type="InterPro" id="IPR013839">
    <property type="entry name" value="DNAligase_adenylation"/>
</dbReference>
<evidence type="ECO:0000256" key="5">
    <source>
        <dbReference type="ARBA" id="ARBA00022763"/>
    </source>
</evidence>
<dbReference type="InterPro" id="IPR001357">
    <property type="entry name" value="BRCT_dom"/>
</dbReference>
<dbReference type="GO" id="GO:0003911">
    <property type="term" value="F:DNA ligase (NAD+) activity"/>
    <property type="evidence" value="ECO:0007669"/>
    <property type="project" value="UniProtKB-UniRule"/>
</dbReference>
<dbReference type="EMBL" id="JADIMR010000078">
    <property type="protein sequence ID" value="MBO8447125.1"/>
    <property type="molecule type" value="Genomic_DNA"/>
</dbReference>
<keyword evidence="11" id="KW-0464">Manganese</keyword>
<feature type="binding site" evidence="11">
    <location>
        <position position="422"/>
    </location>
    <ligand>
        <name>Zn(2+)</name>
        <dbReference type="ChEBI" id="CHEBI:29105"/>
    </ligand>
</feature>
<dbReference type="PROSITE" id="PS50172">
    <property type="entry name" value="BRCT"/>
    <property type="match status" value="1"/>
</dbReference>
<dbReference type="EC" id="6.5.1.2" evidence="11"/>
<keyword evidence="3 11" id="KW-0235">DNA replication</keyword>
<evidence type="ECO:0000256" key="9">
    <source>
        <dbReference type="ARBA" id="ARBA00023204"/>
    </source>
</evidence>
<comment type="caution">
    <text evidence="13">The sequence shown here is derived from an EMBL/GenBank/DDBJ whole genome shotgun (WGS) entry which is preliminary data.</text>
</comment>
<keyword evidence="6 11" id="KW-0862">Zinc</keyword>
<reference evidence="13" key="2">
    <citation type="journal article" date="2021" name="PeerJ">
        <title>Extensive microbial diversity within the chicken gut microbiome revealed by metagenomics and culture.</title>
        <authorList>
            <person name="Gilroy R."/>
            <person name="Ravi A."/>
            <person name="Getino M."/>
            <person name="Pursley I."/>
            <person name="Horton D.L."/>
            <person name="Alikhan N.F."/>
            <person name="Baker D."/>
            <person name="Gharbi K."/>
            <person name="Hall N."/>
            <person name="Watson M."/>
            <person name="Adriaenssens E.M."/>
            <person name="Foster-Nyarko E."/>
            <person name="Jarju S."/>
            <person name="Secka A."/>
            <person name="Antonio M."/>
            <person name="Oren A."/>
            <person name="Chaudhuri R.R."/>
            <person name="La Ragione R."/>
            <person name="Hildebrand F."/>
            <person name="Pallen M.J."/>
        </authorList>
    </citation>
    <scope>NUCLEOTIDE SEQUENCE</scope>
    <source>
        <strain evidence="13">D3-1215</strain>
    </source>
</reference>
<evidence type="ECO:0000256" key="3">
    <source>
        <dbReference type="ARBA" id="ARBA00022705"/>
    </source>
</evidence>
<dbReference type="GO" id="GO:0003677">
    <property type="term" value="F:DNA binding"/>
    <property type="evidence" value="ECO:0007669"/>
    <property type="project" value="InterPro"/>
</dbReference>
<evidence type="ECO:0000256" key="1">
    <source>
        <dbReference type="ARBA" id="ARBA00004067"/>
    </source>
</evidence>
<dbReference type="InterPro" id="IPR001679">
    <property type="entry name" value="DNA_ligase"/>
</dbReference>
<dbReference type="NCBIfam" id="TIGR00575">
    <property type="entry name" value="dnlj"/>
    <property type="match status" value="1"/>
</dbReference>
<dbReference type="CDD" id="cd00114">
    <property type="entry name" value="LIGANc"/>
    <property type="match status" value="1"/>
</dbReference>
<dbReference type="Pfam" id="PF12826">
    <property type="entry name" value="HHH_2"/>
    <property type="match status" value="1"/>
</dbReference>
<name>A0A9D9EIP3_9BACT</name>
<feature type="binding site" evidence="11">
    <location>
        <position position="135"/>
    </location>
    <ligand>
        <name>NAD(+)</name>
        <dbReference type="ChEBI" id="CHEBI:57540"/>
    </ligand>
</feature>
<dbReference type="GO" id="GO:0046872">
    <property type="term" value="F:metal ion binding"/>
    <property type="evidence" value="ECO:0007669"/>
    <property type="project" value="UniProtKB-KW"/>
</dbReference>
<dbReference type="InterPro" id="IPR033136">
    <property type="entry name" value="DNA_ligase_CS"/>
</dbReference>
<dbReference type="PANTHER" id="PTHR23389:SF9">
    <property type="entry name" value="DNA LIGASE"/>
    <property type="match status" value="1"/>
</dbReference>
<proteinExistence type="inferred from homology"/>
<dbReference type="FunFam" id="3.30.470.30:FF:000001">
    <property type="entry name" value="DNA ligase"/>
    <property type="match status" value="1"/>
</dbReference>
<dbReference type="Gene3D" id="2.40.50.140">
    <property type="entry name" value="Nucleic acid-binding proteins"/>
    <property type="match status" value="1"/>
</dbReference>
<dbReference type="GO" id="GO:0006260">
    <property type="term" value="P:DNA replication"/>
    <property type="evidence" value="ECO:0007669"/>
    <property type="project" value="UniProtKB-KW"/>
</dbReference>
<dbReference type="PANTHER" id="PTHR23389">
    <property type="entry name" value="CHROMOSOME TRANSMISSION FIDELITY FACTOR 18"/>
    <property type="match status" value="1"/>
</dbReference>
<keyword evidence="8 11" id="KW-0520">NAD</keyword>
<evidence type="ECO:0000313" key="14">
    <source>
        <dbReference type="Proteomes" id="UP000823637"/>
    </source>
</evidence>
<evidence type="ECO:0000256" key="2">
    <source>
        <dbReference type="ARBA" id="ARBA00022598"/>
    </source>
</evidence>
<dbReference type="NCBIfam" id="NF005932">
    <property type="entry name" value="PRK07956.1"/>
    <property type="match status" value="1"/>
</dbReference>
<dbReference type="PROSITE" id="PS01056">
    <property type="entry name" value="DNA_LIGASE_N2"/>
    <property type="match status" value="1"/>
</dbReference>
<comment type="similarity">
    <text evidence="11">Belongs to the NAD-dependent DNA ligase family. LigA subfamily.</text>
</comment>
<dbReference type="Proteomes" id="UP000823637">
    <property type="component" value="Unassembled WGS sequence"/>
</dbReference>
<keyword evidence="2 11" id="KW-0436">Ligase</keyword>
<keyword evidence="4 11" id="KW-0479">Metal-binding</keyword>
<evidence type="ECO:0000256" key="7">
    <source>
        <dbReference type="ARBA" id="ARBA00022842"/>
    </source>
</evidence>
<dbReference type="Pfam" id="PF01653">
    <property type="entry name" value="DNA_ligase_aden"/>
    <property type="match status" value="1"/>
</dbReference>
<feature type="binding site" evidence="11">
    <location>
        <position position="428"/>
    </location>
    <ligand>
        <name>Zn(2+)</name>
        <dbReference type="ChEBI" id="CHEBI:29105"/>
    </ligand>
</feature>
<feature type="active site" description="N6-AMP-lysine intermediate" evidence="11">
    <location>
        <position position="114"/>
    </location>
</feature>